<dbReference type="Gene3D" id="2.40.10.220">
    <property type="entry name" value="predicted glycosyltransferase like domains"/>
    <property type="match status" value="1"/>
</dbReference>
<dbReference type="AlphaFoldDB" id="A0A975NIE2"/>
<evidence type="ECO:0000313" key="3">
    <source>
        <dbReference type="Proteomes" id="UP000680839"/>
    </source>
</evidence>
<dbReference type="Pfam" id="PF07238">
    <property type="entry name" value="PilZ"/>
    <property type="match status" value="1"/>
</dbReference>
<dbReference type="Proteomes" id="UP000680839">
    <property type="component" value="Chromosome"/>
</dbReference>
<proteinExistence type="predicted"/>
<organism evidence="2 3">
    <name type="scientific">Bradyrhizobium sediminis</name>
    <dbReference type="NCBI Taxonomy" id="2840469"/>
    <lineage>
        <taxon>Bacteria</taxon>
        <taxon>Pseudomonadati</taxon>
        <taxon>Pseudomonadota</taxon>
        <taxon>Alphaproteobacteria</taxon>
        <taxon>Hyphomicrobiales</taxon>
        <taxon>Nitrobacteraceae</taxon>
        <taxon>Bradyrhizobium</taxon>
    </lineage>
</organism>
<dbReference type="InterPro" id="IPR009875">
    <property type="entry name" value="PilZ_domain"/>
</dbReference>
<accession>A0A975NIE2</accession>
<protein>
    <submittedName>
        <fullName evidence="2">PilZ domain-containing protein</fullName>
    </submittedName>
</protein>
<feature type="domain" description="PilZ" evidence="1">
    <location>
        <begin position="3"/>
        <end position="87"/>
    </location>
</feature>
<dbReference type="RefSeq" id="WP_215623926.1">
    <property type="nucleotide sequence ID" value="NZ_CP076134.1"/>
</dbReference>
<evidence type="ECO:0000313" key="2">
    <source>
        <dbReference type="EMBL" id="QWG15410.1"/>
    </source>
</evidence>
<evidence type="ECO:0000259" key="1">
    <source>
        <dbReference type="Pfam" id="PF07238"/>
    </source>
</evidence>
<dbReference type="EMBL" id="CP076134">
    <property type="protein sequence ID" value="QWG15410.1"/>
    <property type="molecule type" value="Genomic_DNA"/>
</dbReference>
<name>A0A975NIE2_9BRAD</name>
<gene>
    <name evidence="2" type="ORF">KMZ29_12535</name>
</gene>
<reference evidence="2" key="1">
    <citation type="submission" date="2021-06" db="EMBL/GenBank/DDBJ databases">
        <title>Bradyrhizobium sp. S2-20-1 Genome sequencing.</title>
        <authorList>
            <person name="Jin L."/>
        </authorList>
    </citation>
    <scope>NUCLEOTIDE SEQUENCE</scope>
    <source>
        <strain evidence="2">S2-20-1</strain>
    </source>
</reference>
<dbReference type="SUPFAM" id="SSF141371">
    <property type="entry name" value="PilZ domain-like"/>
    <property type="match status" value="1"/>
</dbReference>
<sequence length="118" mass="13923">MIEQRQTQRSRVIYNGVVAFNERRSTIECIVRNFSDDGAKIEFENPALLPEEIDLFIPKKNRTFRAKMVWVNADQAGLTFRSVSRNEPIDLDMARRLRRCESERRELQSRIAQLLSEH</sequence>
<dbReference type="GO" id="GO:0035438">
    <property type="term" value="F:cyclic-di-GMP binding"/>
    <property type="evidence" value="ECO:0007669"/>
    <property type="project" value="InterPro"/>
</dbReference>